<accession>D3V3I0</accession>
<dbReference type="STRING" id="406818.XBJ1_3086"/>
<evidence type="ECO:0000313" key="1">
    <source>
        <dbReference type="EMBL" id="CBJ82209.1"/>
    </source>
</evidence>
<proteinExistence type="predicted"/>
<sequence length="59" mass="6744">MTLTPRQGEKSSQLSSARCKATVSIIVIKQPKIYIFRTDATNIYPIDFKLKDEGYIFFA</sequence>
<name>D3V3I0_XENBS</name>
<protein>
    <submittedName>
        <fullName evidence="1">Uncharacterized protein</fullName>
    </submittedName>
</protein>
<dbReference type="AlphaFoldDB" id="D3V3I0"/>
<gene>
    <name evidence="1" type="ordered locus">XBJ1_3086</name>
</gene>
<evidence type="ECO:0000313" key="2">
    <source>
        <dbReference type="Proteomes" id="UP000002045"/>
    </source>
</evidence>
<dbReference type="HOGENOM" id="CLU_2959883_0_0_6"/>
<dbReference type="EMBL" id="FN667741">
    <property type="protein sequence ID" value="CBJ82209.1"/>
    <property type="molecule type" value="Genomic_DNA"/>
</dbReference>
<dbReference type="KEGG" id="xbo:XBJ1_3086"/>
<organism evidence="1 2">
    <name type="scientific">Xenorhabdus bovienii (strain SS-2004)</name>
    <name type="common">Xenorhabdus nematophila subsp. bovienii</name>
    <dbReference type="NCBI Taxonomy" id="406818"/>
    <lineage>
        <taxon>Bacteria</taxon>
        <taxon>Pseudomonadati</taxon>
        <taxon>Pseudomonadota</taxon>
        <taxon>Gammaproteobacteria</taxon>
        <taxon>Enterobacterales</taxon>
        <taxon>Morganellaceae</taxon>
        <taxon>Xenorhabdus</taxon>
    </lineage>
</organism>
<reference evidence="1" key="1">
    <citation type="journal article" date="2011" name="PLoS ONE">
        <title>The entomopathogenic bacterial endosymbionts xenorhabdus and photorhabdus: convergent lifestyles from divergent genomes.</title>
        <authorList>
            <person name="Chaston J.M."/>
            <person name="Suen G."/>
            <person name="Tucker S.L."/>
            <person name="Andersen A.W."/>
            <person name="Bhasin A."/>
            <person name="Bode E."/>
            <person name="Bode H.B."/>
            <person name="Brachmann A.O."/>
            <person name="Cowles C.E."/>
            <person name="Cowles K.N."/>
            <person name="Darby C."/>
            <person name="de Leon L."/>
            <person name="Drace K."/>
            <person name="Du Z."/>
            <person name="Givaudan A."/>
            <person name="Herbert Tran E.E."/>
            <person name="Jewell K.A."/>
            <person name="Knack J.J."/>
            <person name="Krasomil-Osterfeld K.C."/>
            <person name="Kukor R."/>
            <person name="Lanois A."/>
            <person name="Latreille P."/>
            <person name="Leimgruber N.K."/>
            <person name="Lipke C.M."/>
            <person name="Liu R."/>
            <person name="Lu X."/>
            <person name="Martens E.C."/>
            <person name="Marri P.R."/>
            <person name="Medigue C."/>
            <person name="Menard M.L."/>
            <person name="Miller N.M."/>
            <person name="Morales-Soto N."/>
            <person name="Norton S."/>
            <person name="Ogier J.C."/>
            <person name="Orchard S.S."/>
            <person name="Park D."/>
            <person name="Park Y."/>
            <person name="Qurollo B.A."/>
            <person name="Sugar D.R."/>
            <person name="Richards G.R."/>
            <person name="Rouy Z."/>
            <person name="Slominski B."/>
            <person name="Slominski K."/>
            <person name="Snyder H."/>
            <person name="Tjaden B.C."/>
            <person name="van der Hoeven R."/>
            <person name="Welch R.D."/>
            <person name="Wheeler C."/>
            <person name="Xiang B."/>
            <person name="Barbazuk B."/>
            <person name="Gaudriault S."/>
            <person name="Goodner B."/>
            <person name="Slater S.C."/>
            <person name="Forst S."/>
            <person name="Goldman B.S."/>
            <person name="Goodrich-Blair H."/>
        </authorList>
    </citation>
    <scope>NUCLEOTIDE SEQUENCE [LARGE SCALE GENOMIC DNA]</scope>
    <source>
        <strain evidence="1">SS-2004</strain>
    </source>
</reference>
<dbReference type="Proteomes" id="UP000002045">
    <property type="component" value="Chromosome"/>
</dbReference>